<reference evidence="5" key="2">
    <citation type="submission" date="2025-04" db="UniProtKB">
        <authorList>
            <consortium name="RefSeq"/>
        </authorList>
    </citation>
    <scope>IDENTIFICATION</scope>
    <source>
        <tissue evidence="5">Muscle</tissue>
    </source>
</reference>
<reference evidence="2 4" key="1">
    <citation type="journal article" date="2020" name="Nature">
        <title>Six reference-quality genomes reveal evolution of bat adaptations.</title>
        <authorList>
            <person name="Jebb D."/>
            <person name="Huang Z."/>
            <person name="Pippel M."/>
            <person name="Hughes G.M."/>
            <person name="Lavrichenko K."/>
            <person name="Devanna P."/>
            <person name="Winkler S."/>
            <person name="Jermiin L.S."/>
            <person name="Skirmuntt E.C."/>
            <person name="Katzourakis A."/>
            <person name="Burkitt-Gray L."/>
            <person name="Ray D.A."/>
            <person name="Sullivan K.A.M."/>
            <person name="Roscito J.G."/>
            <person name="Kirilenko B.M."/>
            <person name="Davalos L.M."/>
            <person name="Corthals A.P."/>
            <person name="Power M.L."/>
            <person name="Jones G."/>
            <person name="Ransome R.D."/>
            <person name="Dechmann D.K.N."/>
            <person name="Locatelli A.G."/>
            <person name="Puechmaille S.J."/>
            <person name="Fedrigo O."/>
            <person name="Jarvis E.D."/>
            <person name="Hiller M."/>
            <person name="Vernes S.C."/>
            <person name="Myers E.W."/>
            <person name="Teeling E.C."/>
        </authorList>
    </citation>
    <scope>NUCLEOTIDE SEQUENCE [LARGE SCALE GENOMIC DNA]</scope>
    <source>
        <strain evidence="2">Bat1K_MPI-CBG_1</strain>
    </source>
</reference>
<evidence type="ECO:0000313" key="4">
    <source>
        <dbReference type="Proteomes" id="UP000664940"/>
    </source>
</evidence>
<dbReference type="Proteomes" id="UP000504628">
    <property type="component" value="Chromosome 3"/>
</dbReference>
<protein>
    <submittedName>
        <fullName evidence="2 5">Uncharacterized protein</fullName>
    </submittedName>
</protein>
<dbReference type="GeneID" id="114508556"/>
<feature type="region of interest" description="Disordered" evidence="1">
    <location>
        <begin position="1"/>
        <end position="27"/>
    </location>
</feature>
<proteinExistence type="predicted"/>
<evidence type="ECO:0000313" key="5">
    <source>
        <dbReference type="RefSeq" id="XP_035877157.1"/>
    </source>
</evidence>
<dbReference type="EMBL" id="JABVXQ010000002">
    <property type="protein sequence ID" value="KAF6127653.1"/>
    <property type="molecule type" value="Genomic_DNA"/>
</dbReference>
<name>A0A7E6DDR7_9CHIR</name>
<dbReference type="Proteomes" id="UP000664940">
    <property type="component" value="Unassembled WGS sequence"/>
</dbReference>
<evidence type="ECO:0000313" key="3">
    <source>
        <dbReference type="Proteomes" id="UP000504628"/>
    </source>
</evidence>
<sequence>MESTRTRNKEKKGSQLSQATTFLGGGSKASLSHSEEFLTQISAELTDEALFIAGFYKNPVPTKEKQTQDKGTQMSKHALIETMPAPRHTSCPPLMTRELCLAA</sequence>
<keyword evidence="3" id="KW-1185">Reference proteome</keyword>
<gene>
    <name evidence="5" type="primary">LOC114508556</name>
    <name evidence="2" type="ORF">HJG60_018734</name>
</gene>
<evidence type="ECO:0000313" key="2">
    <source>
        <dbReference type="EMBL" id="KAF6127653.1"/>
    </source>
</evidence>
<evidence type="ECO:0000256" key="1">
    <source>
        <dbReference type="SAM" id="MobiDB-lite"/>
    </source>
</evidence>
<accession>A0A7E6DDR7</accession>
<organism evidence="3 5">
    <name type="scientific">Phyllostomus discolor</name>
    <name type="common">pale spear-nosed bat</name>
    <dbReference type="NCBI Taxonomy" id="89673"/>
    <lineage>
        <taxon>Eukaryota</taxon>
        <taxon>Metazoa</taxon>
        <taxon>Chordata</taxon>
        <taxon>Craniata</taxon>
        <taxon>Vertebrata</taxon>
        <taxon>Euteleostomi</taxon>
        <taxon>Mammalia</taxon>
        <taxon>Eutheria</taxon>
        <taxon>Laurasiatheria</taxon>
        <taxon>Chiroptera</taxon>
        <taxon>Yangochiroptera</taxon>
        <taxon>Phyllostomidae</taxon>
        <taxon>Phyllostominae</taxon>
        <taxon>Phyllostomus</taxon>
    </lineage>
</organism>
<dbReference type="AlphaFoldDB" id="A0A7E6DDR7"/>
<feature type="compositionally biased region" description="Basic and acidic residues" evidence="1">
    <location>
        <begin position="1"/>
        <end position="13"/>
    </location>
</feature>
<dbReference type="RefSeq" id="XP_035877157.1">
    <property type="nucleotide sequence ID" value="XM_036021264.1"/>
</dbReference>